<dbReference type="SUPFAM" id="SSF56112">
    <property type="entry name" value="Protein kinase-like (PK-like)"/>
    <property type="match status" value="1"/>
</dbReference>
<keyword evidence="11" id="KW-1133">Transmembrane helix</keyword>
<name>A0ABS9GZN7_9BACL</name>
<keyword evidence="2" id="KW-0723">Serine/threonine-protein kinase</keyword>
<dbReference type="Proteomes" id="UP001649381">
    <property type="component" value="Unassembled WGS sequence"/>
</dbReference>
<keyword evidence="4 9" id="KW-0547">Nucleotide-binding</keyword>
<dbReference type="EC" id="2.7.11.1" evidence="1"/>
<evidence type="ECO:0000313" key="15">
    <source>
        <dbReference type="Proteomes" id="UP001649381"/>
    </source>
</evidence>
<dbReference type="Pfam" id="PF03793">
    <property type="entry name" value="PASTA"/>
    <property type="match status" value="3"/>
</dbReference>
<dbReference type="InterPro" id="IPR011009">
    <property type="entry name" value="Kinase-like_dom_sf"/>
</dbReference>
<dbReference type="CDD" id="cd14014">
    <property type="entry name" value="STKc_PknB_like"/>
    <property type="match status" value="1"/>
</dbReference>
<evidence type="ECO:0000256" key="10">
    <source>
        <dbReference type="SAM" id="MobiDB-lite"/>
    </source>
</evidence>
<dbReference type="CDD" id="cd06577">
    <property type="entry name" value="PASTA_pknB"/>
    <property type="match status" value="3"/>
</dbReference>
<dbReference type="SMART" id="SM00220">
    <property type="entry name" value="S_TKc"/>
    <property type="match status" value="1"/>
</dbReference>
<feature type="region of interest" description="Disordered" evidence="10">
    <location>
        <begin position="295"/>
        <end position="320"/>
    </location>
</feature>
<evidence type="ECO:0000256" key="8">
    <source>
        <dbReference type="ARBA" id="ARBA00048679"/>
    </source>
</evidence>
<evidence type="ECO:0000256" key="2">
    <source>
        <dbReference type="ARBA" id="ARBA00022527"/>
    </source>
</evidence>
<dbReference type="SMART" id="SM00740">
    <property type="entry name" value="PASTA"/>
    <property type="match status" value="3"/>
</dbReference>
<evidence type="ECO:0000256" key="11">
    <source>
        <dbReference type="SAM" id="Phobius"/>
    </source>
</evidence>
<reference evidence="14 15" key="1">
    <citation type="submission" date="2022-01" db="EMBL/GenBank/DDBJ databases">
        <title>Alkalihalobacillus sp. EGI L200015, a novel bacterium isolated from a salt lake sediment.</title>
        <authorList>
            <person name="Gao L."/>
            <person name="Fang B.-Z."/>
            <person name="Li W.-J."/>
        </authorList>
    </citation>
    <scope>NUCLEOTIDE SEQUENCE [LARGE SCALE GENOMIC DNA]</scope>
    <source>
        <strain evidence="14 15">KCTC 12718</strain>
    </source>
</reference>
<evidence type="ECO:0000256" key="3">
    <source>
        <dbReference type="ARBA" id="ARBA00022679"/>
    </source>
</evidence>
<dbReference type="InterPro" id="IPR000719">
    <property type="entry name" value="Prot_kinase_dom"/>
</dbReference>
<comment type="catalytic activity">
    <reaction evidence="7">
        <text>L-threonyl-[protein] + ATP = O-phospho-L-threonyl-[protein] + ADP + H(+)</text>
        <dbReference type="Rhea" id="RHEA:46608"/>
        <dbReference type="Rhea" id="RHEA-COMP:11060"/>
        <dbReference type="Rhea" id="RHEA-COMP:11605"/>
        <dbReference type="ChEBI" id="CHEBI:15378"/>
        <dbReference type="ChEBI" id="CHEBI:30013"/>
        <dbReference type="ChEBI" id="CHEBI:30616"/>
        <dbReference type="ChEBI" id="CHEBI:61977"/>
        <dbReference type="ChEBI" id="CHEBI:456216"/>
        <dbReference type="EC" id="2.7.11.1"/>
    </reaction>
</comment>
<sequence>MIGRRISDRYKILEIIGDGGMAVVYKAEDLILDRFVAVKVLRSEYSTDDDFIRRFRREAESATSLNHPNVVNILDVGEEDLTHFIVMEYVEGRTLKQIIREEGPLSSERTVEIMKQISSAIAHAHEHHIVHRDIKPHNILIDKRGNAKVTDFGIALAATSATITHTNSVLGSVHYFSPEQARGGIANNKSDIYSLGVVLYEMTTGRLPFSGESAVSVALKHLQDQFPEPKLINPDIPQSIENIIMKAMAKDPNKRFDSVQEFEEQLITVFDRFDEPKLYIEEDEEATKVLTPIGGSMEQVQTTKIPPNENHDEKSNKDKKKKKKKNWIAILFTILLFLGIAGVAALTIWPEILQTDDVPVPDVINMPYIEAYEKLKDAGLNPEKEEQPSAEVKEGNVIRQSPSAGTNVKENHTIKLIVSTGPEKFEVENYIGKEEDDVKRTKVQDLYKSVETSRRISEEYDEGVIIDQFPEAGESVIPGQEVLILYVSSGPPPFDLADLEGKTLDEAKAYGDQNGITIKEASEREISDSVKEGSIIRSDPAAGESVRAGDEITVTLSKGVPDPITIKDNVEIEIDNEKPGNGNDKDKEKDKKKQSKKVRIVTKDANGEQTIIEEEISETKMYDIPLTVAYDGTGSYTVFVDDQEFTSNSFTFEEAKNFQNGE</sequence>
<comment type="caution">
    <text evidence="14">The sequence shown here is derived from an EMBL/GenBank/DDBJ whole genome shotgun (WGS) entry which is preliminary data.</text>
</comment>
<evidence type="ECO:0000256" key="4">
    <source>
        <dbReference type="ARBA" id="ARBA00022741"/>
    </source>
</evidence>
<dbReference type="RefSeq" id="WP_236332331.1">
    <property type="nucleotide sequence ID" value="NZ_JAKIJS010000001.1"/>
</dbReference>
<evidence type="ECO:0000313" key="14">
    <source>
        <dbReference type="EMBL" id="MCF6137058.1"/>
    </source>
</evidence>
<feature type="domain" description="Protein kinase" evidence="12">
    <location>
        <begin position="10"/>
        <end position="267"/>
    </location>
</feature>
<comment type="catalytic activity">
    <reaction evidence="8">
        <text>L-seryl-[protein] + ATP = O-phospho-L-seryl-[protein] + ADP + H(+)</text>
        <dbReference type="Rhea" id="RHEA:17989"/>
        <dbReference type="Rhea" id="RHEA-COMP:9863"/>
        <dbReference type="Rhea" id="RHEA-COMP:11604"/>
        <dbReference type="ChEBI" id="CHEBI:15378"/>
        <dbReference type="ChEBI" id="CHEBI:29999"/>
        <dbReference type="ChEBI" id="CHEBI:30616"/>
        <dbReference type="ChEBI" id="CHEBI:83421"/>
        <dbReference type="ChEBI" id="CHEBI:456216"/>
        <dbReference type="EC" id="2.7.11.1"/>
    </reaction>
</comment>
<dbReference type="GO" id="GO:0016301">
    <property type="term" value="F:kinase activity"/>
    <property type="evidence" value="ECO:0007669"/>
    <property type="project" value="UniProtKB-KW"/>
</dbReference>
<evidence type="ECO:0000256" key="5">
    <source>
        <dbReference type="ARBA" id="ARBA00022777"/>
    </source>
</evidence>
<feature type="domain" description="PASTA" evidence="13">
    <location>
        <begin position="490"/>
        <end position="558"/>
    </location>
</feature>
<feature type="region of interest" description="Disordered" evidence="10">
    <location>
        <begin position="574"/>
        <end position="597"/>
    </location>
</feature>
<dbReference type="Pfam" id="PF00069">
    <property type="entry name" value="Pkinase"/>
    <property type="match status" value="1"/>
</dbReference>
<keyword evidence="5 14" id="KW-0418">Kinase</keyword>
<evidence type="ECO:0000259" key="13">
    <source>
        <dbReference type="PROSITE" id="PS51178"/>
    </source>
</evidence>
<evidence type="ECO:0000256" key="7">
    <source>
        <dbReference type="ARBA" id="ARBA00047899"/>
    </source>
</evidence>
<evidence type="ECO:0000259" key="12">
    <source>
        <dbReference type="PROSITE" id="PS50011"/>
    </source>
</evidence>
<dbReference type="InterPro" id="IPR005543">
    <property type="entry name" value="PASTA_dom"/>
</dbReference>
<dbReference type="PROSITE" id="PS51178">
    <property type="entry name" value="PASTA"/>
    <property type="match status" value="3"/>
</dbReference>
<dbReference type="PANTHER" id="PTHR43289">
    <property type="entry name" value="MITOGEN-ACTIVATED PROTEIN KINASE KINASE KINASE 20-RELATED"/>
    <property type="match status" value="1"/>
</dbReference>
<feature type="domain" description="PASTA" evidence="13">
    <location>
        <begin position="354"/>
        <end position="420"/>
    </location>
</feature>
<dbReference type="Gene3D" id="1.10.510.10">
    <property type="entry name" value="Transferase(Phosphotransferase) domain 1"/>
    <property type="match status" value="1"/>
</dbReference>
<keyword evidence="3" id="KW-0808">Transferase</keyword>
<dbReference type="PROSITE" id="PS00107">
    <property type="entry name" value="PROTEIN_KINASE_ATP"/>
    <property type="match status" value="1"/>
</dbReference>
<dbReference type="Gene3D" id="3.30.200.20">
    <property type="entry name" value="Phosphorylase Kinase, domain 1"/>
    <property type="match status" value="1"/>
</dbReference>
<dbReference type="InterPro" id="IPR017441">
    <property type="entry name" value="Protein_kinase_ATP_BS"/>
</dbReference>
<dbReference type="Gene3D" id="3.30.10.20">
    <property type="match status" value="3"/>
</dbReference>
<feature type="compositionally biased region" description="Basic and acidic residues" evidence="10">
    <location>
        <begin position="575"/>
        <end position="591"/>
    </location>
</feature>
<proteinExistence type="predicted"/>
<organism evidence="14 15">
    <name type="scientific">Pseudalkalibacillus berkeleyi</name>
    <dbReference type="NCBI Taxonomy" id="1069813"/>
    <lineage>
        <taxon>Bacteria</taxon>
        <taxon>Bacillati</taxon>
        <taxon>Bacillota</taxon>
        <taxon>Bacilli</taxon>
        <taxon>Bacillales</taxon>
        <taxon>Fictibacillaceae</taxon>
        <taxon>Pseudalkalibacillus</taxon>
    </lineage>
</organism>
<keyword evidence="11" id="KW-0812">Transmembrane</keyword>
<dbReference type="PROSITE" id="PS00108">
    <property type="entry name" value="PROTEIN_KINASE_ST"/>
    <property type="match status" value="1"/>
</dbReference>
<feature type="binding site" evidence="9">
    <location>
        <position position="39"/>
    </location>
    <ligand>
        <name>ATP</name>
        <dbReference type="ChEBI" id="CHEBI:30616"/>
    </ligand>
</feature>
<evidence type="ECO:0000256" key="9">
    <source>
        <dbReference type="PROSITE-ProRule" id="PRU10141"/>
    </source>
</evidence>
<dbReference type="NCBIfam" id="NF033483">
    <property type="entry name" value="PknB_PASTA_kin"/>
    <property type="match status" value="1"/>
</dbReference>
<dbReference type="PANTHER" id="PTHR43289:SF34">
    <property type="entry name" value="SERINE_THREONINE-PROTEIN KINASE YBDM-RELATED"/>
    <property type="match status" value="1"/>
</dbReference>
<feature type="domain" description="PASTA" evidence="13">
    <location>
        <begin position="421"/>
        <end position="489"/>
    </location>
</feature>
<feature type="transmembrane region" description="Helical" evidence="11">
    <location>
        <begin position="327"/>
        <end position="349"/>
    </location>
</feature>
<protein>
    <recommendedName>
        <fullName evidence="1">non-specific serine/threonine protein kinase</fullName>
        <ecNumber evidence="1">2.7.11.1</ecNumber>
    </recommendedName>
</protein>
<keyword evidence="6 9" id="KW-0067">ATP-binding</keyword>
<dbReference type="InterPro" id="IPR008271">
    <property type="entry name" value="Ser/Thr_kinase_AS"/>
</dbReference>
<keyword evidence="15" id="KW-1185">Reference proteome</keyword>
<keyword evidence="11" id="KW-0472">Membrane</keyword>
<evidence type="ECO:0000256" key="1">
    <source>
        <dbReference type="ARBA" id="ARBA00012513"/>
    </source>
</evidence>
<dbReference type="SUPFAM" id="SSF54184">
    <property type="entry name" value="Penicillin-binding protein 2x (pbp-2x), c-terminal domain"/>
    <property type="match status" value="1"/>
</dbReference>
<accession>A0ABS9GZN7</accession>
<dbReference type="EMBL" id="JAKIJS010000001">
    <property type="protein sequence ID" value="MCF6137058.1"/>
    <property type="molecule type" value="Genomic_DNA"/>
</dbReference>
<dbReference type="PROSITE" id="PS50011">
    <property type="entry name" value="PROTEIN_KINASE_DOM"/>
    <property type="match status" value="1"/>
</dbReference>
<dbReference type="Gene3D" id="2.60.40.2560">
    <property type="match status" value="1"/>
</dbReference>
<evidence type="ECO:0000256" key="6">
    <source>
        <dbReference type="ARBA" id="ARBA00022840"/>
    </source>
</evidence>
<gene>
    <name evidence="14" type="primary">pknB</name>
    <name evidence="14" type="ORF">L2716_04890</name>
</gene>